<sequence length="267" mass="28438">MSASTEVTERHRLSIGLTVRHCMTLTGRNLLHLKAHPGTLIGFAVVQPLMVIALLVYVFGGAISGSTEDYLQYALPGLIVQMTVFSVLAFGTGLNEDIANGVFDRLRSLPIARIAPLVGHLVGNTLQIVAGMVMLLLVGMAQGFDIRTGLLATIGALALATIFATGLAWLSMLVGLVAKTATTVHLFSGVLMFPLTFGSNVFVKTETMPGWLATWADVNPISHVTSALRGLMTEGSVGSSVWWTLGWTAAMTAVFAPLAIQAYRRRV</sequence>
<comment type="similarity">
    <text evidence="6">Belongs to the ABC-2 integral membrane protein family.</text>
</comment>
<reference evidence="8" key="2">
    <citation type="journal article" date="2016" name="Cell Chem. Biol.">
        <title>Discovery of Ibomycin, a Complex Macrolactone that Exerts Antifungal Activity by Impeding Endocytic Trafficking and Membrane Function.</title>
        <authorList>
            <person name="Robbins N."/>
            <person name="Spitzer M."/>
            <person name="Wang W."/>
            <person name="Waglechner N."/>
            <person name="Patel D.J."/>
            <person name="O'Brien J.S."/>
            <person name="Ejim L."/>
            <person name="Ejim O."/>
            <person name="Tyers M."/>
            <person name="Wright G.D."/>
        </authorList>
    </citation>
    <scope>NUCLEOTIDE SEQUENCE</scope>
    <source>
        <strain evidence="8">WAC2288</strain>
    </source>
</reference>
<proteinExistence type="inferred from homology"/>
<feature type="transmembrane region" description="Helical" evidence="6">
    <location>
        <begin position="38"/>
        <end position="59"/>
    </location>
</feature>
<keyword evidence="5" id="KW-0046">Antibiotic resistance</keyword>
<protein>
    <recommendedName>
        <fullName evidence="6">Transport permease protein</fullName>
    </recommendedName>
</protein>
<feature type="transmembrane region" description="Helical" evidence="6">
    <location>
        <begin position="71"/>
        <end position="94"/>
    </location>
</feature>
<evidence type="ECO:0000256" key="1">
    <source>
        <dbReference type="ARBA" id="ARBA00004141"/>
    </source>
</evidence>
<dbReference type="Pfam" id="PF01061">
    <property type="entry name" value="ABC2_membrane"/>
    <property type="match status" value="1"/>
</dbReference>
<dbReference type="InterPro" id="IPR013525">
    <property type="entry name" value="ABC2_TM"/>
</dbReference>
<keyword evidence="6" id="KW-1003">Cell membrane</keyword>
<reference evidence="8" key="1">
    <citation type="submission" date="2015-08" db="EMBL/GenBank/DDBJ databases">
        <authorList>
            <person name="Babu N.S."/>
            <person name="Beckwith C.J."/>
            <person name="Beseler K.G."/>
            <person name="Brison A."/>
            <person name="Carone J.V."/>
            <person name="Caskin T.P."/>
            <person name="Diamond M."/>
            <person name="Durham M.E."/>
            <person name="Foxe J.M."/>
            <person name="Go M."/>
            <person name="Henderson B.A."/>
            <person name="Jones I.B."/>
            <person name="McGettigan J.A."/>
            <person name="Micheletti S.J."/>
            <person name="Nasrallah M.E."/>
            <person name="Ortiz D."/>
            <person name="Piller C.R."/>
            <person name="Privatt S.R."/>
            <person name="Schneider S.L."/>
            <person name="Sharp S."/>
            <person name="Smith T.C."/>
            <person name="Stanton J.D."/>
            <person name="Ullery H.E."/>
            <person name="Wilson R.J."/>
            <person name="Serrano M.G."/>
            <person name="Buck G."/>
            <person name="Lee V."/>
            <person name="Wang Y."/>
            <person name="Carvalho R."/>
            <person name="Voegtly L."/>
            <person name="Shi R."/>
            <person name="Duckworth R."/>
            <person name="Johnson A."/>
            <person name="Loviza R."/>
            <person name="Walstead R."/>
            <person name="Shah Z."/>
            <person name="Kiflezghi M."/>
            <person name="Wade K."/>
            <person name="Ball S.L."/>
            <person name="Bradley K.W."/>
            <person name="Asai D.J."/>
            <person name="Bowman C.A."/>
            <person name="Russell D.A."/>
            <person name="Pope W.H."/>
            <person name="Jacobs-Sera D."/>
            <person name="Hendrix R.W."/>
            <person name="Hatfull G.F."/>
        </authorList>
    </citation>
    <scope>NUCLEOTIDE SEQUENCE</scope>
    <source>
        <strain evidence="8">WAC2288</strain>
    </source>
</reference>
<dbReference type="EMBL" id="KJ159185">
    <property type="protein sequence ID" value="AKA59083.1"/>
    <property type="molecule type" value="Genomic_DNA"/>
</dbReference>
<keyword evidence="6" id="KW-0813">Transport</keyword>
<feature type="transmembrane region" description="Helical" evidence="6">
    <location>
        <begin position="241"/>
        <end position="260"/>
    </location>
</feature>
<evidence type="ECO:0000259" key="7">
    <source>
        <dbReference type="PROSITE" id="PS51012"/>
    </source>
</evidence>
<keyword evidence="4 6" id="KW-0472">Membrane</keyword>
<evidence type="ECO:0000256" key="6">
    <source>
        <dbReference type="RuleBase" id="RU361157"/>
    </source>
</evidence>
<evidence type="ECO:0000256" key="3">
    <source>
        <dbReference type="ARBA" id="ARBA00022989"/>
    </source>
</evidence>
<dbReference type="InterPro" id="IPR051784">
    <property type="entry name" value="Nod_factor_ABC_transporter"/>
</dbReference>
<evidence type="ECO:0000313" key="8">
    <source>
        <dbReference type="EMBL" id="AKA59083.1"/>
    </source>
</evidence>
<dbReference type="InterPro" id="IPR000412">
    <property type="entry name" value="ABC_2_transport"/>
</dbReference>
<keyword evidence="3 6" id="KW-1133">Transmembrane helix</keyword>
<dbReference type="PANTHER" id="PTHR43229">
    <property type="entry name" value="NODULATION PROTEIN J"/>
    <property type="match status" value="1"/>
</dbReference>
<name>A0A1I9J5L7_9ACTN</name>
<comment type="subcellular location">
    <subcellularLocation>
        <location evidence="6">Cell membrane</location>
        <topology evidence="6">Multi-pass membrane protein</topology>
    </subcellularLocation>
    <subcellularLocation>
        <location evidence="1">Membrane</location>
        <topology evidence="1">Multi-pass membrane protein</topology>
    </subcellularLocation>
</comment>
<feature type="transmembrane region" description="Helical" evidence="6">
    <location>
        <begin position="150"/>
        <end position="177"/>
    </location>
</feature>
<dbReference type="GO" id="GO:0043190">
    <property type="term" value="C:ATP-binding cassette (ABC) transporter complex"/>
    <property type="evidence" value="ECO:0007669"/>
    <property type="project" value="InterPro"/>
</dbReference>
<evidence type="ECO:0000256" key="5">
    <source>
        <dbReference type="ARBA" id="ARBA00023251"/>
    </source>
</evidence>
<organism evidence="8">
    <name type="scientific">Streptomyces sp. WAC2288</name>
    <dbReference type="NCBI Taxonomy" id="1582798"/>
    <lineage>
        <taxon>Bacteria</taxon>
        <taxon>Bacillati</taxon>
        <taxon>Actinomycetota</taxon>
        <taxon>Actinomycetes</taxon>
        <taxon>Kitasatosporales</taxon>
        <taxon>Streptomycetaceae</taxon>
        <taxon>Streptomyces</taxon>
    </lineage>
</organism>
<evidence type="ECO:0000256" key="2">
    <source>
        <dbReference type="ARBA" id="ARBA00022692"/>
    </source>
</evidence>
<dbReference type="PROSITE" id="PS51012">
    <property type="entry name" value="ABC_TM2"/>
    <property type="match status" value="1"/>
</dbReference>
<evidence type="ECO:0000256" key="4">
    <source>
        <dbReference type="ARBA" id="ARBA00023136"/>
    </source>
</evidence>
<dbReference type="GO" id="GO:0140359">
    <property type="term" value="F:ABC-type transporter activity"/>
    <property type="evidence" value="ECO:0007669"/>
    <property type="project" value="InterPro"/>
</dbReference>
<dbReference type="GO" id="GO:0046677">
    <property type="term" value="P:response to antibiotic"/>
    <property type="evidence" value="ECO:0007669"/>
    <property type="project" value="UniProtKB-KW"/>
</dbReference>
<feature type="transmembrane region" description="Helical" evidence="6">
    <location>
        <begin position="184"/>
        <end position="203"/>
    </location>
</feature>
<feature type="transmembrane region" description="Helical" evidence="6">
    <location>
        <begin position="114"/>
        <end position="138"/>
    </location>
</feature>
<keyword evidence="2 6" id="KW-0812">Transmembrane</keyword>
<feature type="domain" description="ABC transmembrane type-2" evidence="7">
    <location>
        <begin position="39"/>
        <end position="266"/>
    </location>
</feature>
<dbReference type="PIRSF" id="PIRSF006648">
    <property type="entry name" value="DrrB"/>
    <property type="match status" value="1"/>
</dbReference>
<dbReference type="AlphaFoldDB" id="A0A1I9J5L7"/>
<dbReference type="InterPro" id="IPR047817">
    <property type="entry name" value="ABC2_TM_bact-type"/>
</dbReference>
<accession>A0A1I9J5L7</accession>
<dbReference type="PANTHER" id="PTHR43229:SF2">
    <property type="entry name" value="NODULATION PROTEIN J"/>
    <property type="match status" value="1"/>
</dbReference>